<evidence type="ECO:0000313" key="9">
    <source>
        <dbReference type="Proteomes" id="UP001221898"/>
    </source>
</evidence>
<dbReference type="InterPro" id="IPR050208">
    <property type="entry name" value="MHC_class-I_related"/>
</dbReference>
<dbReference type="PANTHER" id="PTHR16675:SF237">
    <property type="entry name" value="MHC CLASS I ANTIGEN TRANSCRIPT VARIANT 1-RELATED"/>
    <property type="match status" value="1"/>
</dbReference>
<comment type="similarity">
    <text evidence="3">Belongs to the MHC class I family.</text>
</comment>
<dbReference type="PROSITE" id="PS50835">
    <property type="entry name" value="IG_LIKE"/>
    <property type="match status" value="1"/>
</dbReference>
<dbReference type="InterPro" id="IPR007110">
    <property type="entry name" value="Ig-like_dom"/>
</dbReference>
<dbReference type="Gene3D" id="3.30.500.10">
    <property type="entry name" value="MHC class I-like antigen recognition-like"/>
    <property type="match status" value="1"/>
</dbReference>
<dbReference type="InterPro" id="IPR003006">
    <property type="entry name" value="Ig/MHC_CS"/>
</dbReference>
<dbReference type="SUPFAM" id="SSF54452">
    <property type="entry name" value="MHC antigen-recognition domain"/>
    <property type="match status" value="1"/>
</dbReference>
<feature type="region of interest" description="Disordered" evidence="4">
    <location>
        <begin position="337"/>
        <end position="357"/>
    </location>
</feature>
<sequence length="357" mass="40792">MEKVLLLGVMLCCINDVSAATHSLKYFITAVTAGIDFPEFTIVGLVDDEQFEYYDSKIKSAIPKTEWMEKSVEQQYWDEETRISRGEQQVFKASIGNLMQGFNQTQGVHVYQKMYGCEWDDETGITDGFNNFGYDGEDFVVFDLKNTRWISPSPRGLYTAHSWNNNQAELEHRKSYLTQRCIEWLKRYVSYGRSTLERTVAPEVSLLQKDPSSPVVCHVTGFFPHGIMVTWQKKGEDHYDDVEQEETVPNEDGTFQTTSRLTVKDWQTEDYTCVVEHKSLEEDIVKRVIEREIRRNQDIEMRGPSMGVIIDCVVGVLLLALAVIGVVVWKKRGAGYGKTNTSDTESENSELKPAVKA</sequence>
<feature type="chain" id="PRO_5042204802" description="Ig-like domain-containing protein" evidence="6">
    <location>
        <begin position="20"/>
        <end position="357"/>
    </location>
</feature>
<reference evidence="8" key="1">
    <citation type="journal article" date="2023" name="Science">
        <title>Genome structures resolve the early diversification of teleost fishes.</title>
        <authorList>
            <person name="Parey E."/>
            <person name="Louis A."/>
            <person name="Montfort J."/>
            <person name="Bouchez O."/>
            <person name="Roques C."/>
            <person name="Iampietro C."/>
            <person name="Lluch J."/>
            <person name="Castinel A."/>
            <person name="Donnadieu C."/>
            <person name="Desvignes T."/>
            <person name="Floi Bucao C."/>
            <person name="Jouanno E."/>
            <person name="Wen M."/>
            <person name="Mejri S."/>
            <person name="Dirks R."/>
            <person name="Jansen H."/>
            <person name="Henkel C."/>
            <person name="Chen W.J."/>
            <person name="Zahm M."/>
            <person name="Cabau C."/>
            <person name="Klopp C."/>
            <person name="Thompson A.W."/>
            <person name="Robinson-Rechavi M."/>
            <person name="Braasch I."/>
            <person name="Lecointre G."/>
            <person name="Bobe J."/>
            <person name="Postlethwait J.H."/>
            <person name="Berthelot C."/>
            <person name="Roest Crollius H."/>
            <person name="Guiguen Y."/>
        </authorList>
    </citation>
    <scope>NUCLEOTIDE SEQUENCE</scope>
    <source>
        <strain evidence="8">NC1722</strain>
    </source>
</reference>
<dbReference type="GO" id="GO:0006955">
    <property type="term" value="P:immune response"/>
    <property type="evidence" value="ECO:0007669"/>
    <property type="project" value="TreeGrafter"/>
</dbReference>
<comment type="caution">
    <text evidence="8">The sequence shown here is derived from an EMBL/GenBank/DDBJ whole genome shotgun (WGS) entry which is preliminary data.</text>
</comment>
<dbReference type="Pfam" id="PF00129">
    <property type="entry name" value="MHC_I"/>
    <property type="match status" value="1"/>
</dbReference>
<dbReference type="InterPro" id="IPR037055">
    <property type="entry name" value="MHC_I-like_Ag-recog_sf"/>
</dbReference>
<keyword evidence="6" id="KW-0732">Signal</keyword>
<keyword evidence="5" id="KW-0812">Transmembrane</keyword>
<evidence type="ECO:0000256" key="3">
    <source>
        <dbReference type="RuleBase" id="RU004439"/>
    </source>
</evidence>
<dbReference type="Proteomes" id="UP001221898">
    <property type="component" value="Unassembled WGS sequence"/>
</dbReference>
<dbReference type="InterPro" id="IPR013783">
    <property type="entry name" value="Ig-like_fold"/>
</dbReference>
<feature type="signal peptide" evidence="6">
    <location>
        <begin position="1"/>
        <end position="19"/>
    </location>
</feature>
<dbReference type="SUPFAM" id="SSF48726">
    <property type="entry name" value="Immunoglobulin"/>
    <property type="match status" value="1"/>
</dbReference>
<dbReference type="InterPro" id="IPR011162">
    <property type="entry name" value="MHC_I/II-like_Ag-recog"/>
</dbReference>
<dbReference type="GO" id="GO:0009897">
    <property type="term" value="C:external side of plasma membrane"/>
    <property type="evidence" value="ECO:0007669"/>
    <property type="project" value="TreeGrafter"/>
</dbReference>
<keyword evidence="5" id="KW-0472">Membrane</keyword>
<proteinExistence type="inferred from homology"/>
<evidence type="ECO:0000256" key="6">
    <source>
        <dbReference type="SAM" id="SignalP"/>
    </source>
</evidence>
<protein>
    <recommendedName>
        <fullName evidence="7">Ig-like domain-containing protein</fullName>
    </recommendedName>
</protein>
<dbReference type="InterPro" id="IPR011161">
    <property type="entry name" value="MHC_I-like_Ag-recog"/>
</dbReference>
<evidence type="ECO:0000256" key="2">
    <source>
        <dbReference type="ARBA" id="ARBA00023319"/>
    </source>
</evidence>
<organism evidence="8 9">
    <name type="scientific">Aldrovandia affinis</name>
    <dbReference type="NCBI Taxonomy" id="143900"/>
    <lineage>
        <taxon>Eukaryota</taxon>
        <taxon>Metazoa</taxon>
        <taxon>Chordata</taxon>
        <taxon>Craniata</taxon>
        <taxon>Vertebrata</taxon>
        <taxon>Euteleostomi</taxon>
        <taxon>Actinopterygii</taxon>
        <taxon>Neopterygii</taxon>
        <taxon>Teleostei</taxon>
        <taxon>Notacanthiformes</taxon>
        <taxon>Halosauridae</taxon>
        <taxon>Aldrovandia</taxon>
    </lineage>
</organism>
<keyword evidence="2" id="KW-0393">Immunoglobulin domain</keyword>
<evidence type="ECO:0000256" key="4">
    <source>
        <dbReference type="SAM" id="MobiDB-lite"/>
    </source>
</evidence>
<dbReference type="PANTHER" id="PTHR16675">
    <property type="entry name" value="MHC CLASS I-RELATED"/>
    <property type="match status" value="1"/>
</dbReference>
<dbReference type="SMART" id="SM00407">
    <property type="entry name" value="IGc1"/>
    <property type="match status" value="1"/>
</dbReference>
<keyword evidence="1" id="KW-0325">Glycoprotein</keyword>
<evidence type="ECO:0000256" key="1">
    <source>
        <dbReference type="ARBA" id="ARBA00023180"/>
    </source>
</evidence>
<dbReference type="Gene3D" id="2.60.40.10">
    <property type="entry name" value="Immunoglobulins"/>
    <property type="match status" value="1"/>
</dbReference>
<dbReference type="AlphaFoldDB" id="A0AAD7R506"/>
<evidence type="ECO:0000313" key="8">
    <source>
        <dbReference type="EMBL" id="KAJ8366363.1"/>
    </source>
</evidence>
<dbReference type="PRINTS" id="PR01638">
    <property type="entry name" value="MHCCLASSI"/>
</dbReference>
<keyword evidence="9" id="KW-1185">Reference proteome</keyword>
<dbReference type="InterPro" id="IPR001039">
    <property type="entry name" value="MHC_I_a_a1/a2"/>
</dbReference>
<dbReference type="InterPro" id="IPR003597">
    <property type="entry name" value="Ig_C1-set"/>
</dbReference>
<gene>
    <name evidence="8" type="ORF">AAFF_G00360990</name>
</gene>
<feature type="transmembrane region" description="Helical" evidence="5">
    <location>
        <begin position="306"/>
        <end position="329"/>
    </location>
</feature>
<dbReference type="PROSITE" id="PS00290">
    <property type="entry name" value="IG_MHC"/>
    <property type="match status" value="1"/>
</dbReference>
<dbReference type="CDD" id="cd07698">
    <property type="entry name" value="IgC1_MHC_I_alpha3"/>
    <property type="match status" value="1"/>
</dbReference>
<evidence type="ECO:0000259" key="7">
    <source>
        <dbReference type="PROSITE" id="PS50835"/>
    </source>
</evidence>
<evidence type="ECO:0000256" key="5">
    <source>
        <dbReference type="SAM" id="Phobius"/>
    </source>
</evidence>
<dbReference type="GO" id="GO:0005615">
    <property type="term" value="C:extracellular space"/>
    <property type="evidence" value="ECO:0007669"/>
    <property type="project" value="TreeGrafter"/>
</dbReference>
<dbReference type="EMBL" id="JAINUG010000603">
    <property type="protein sequence ID" value="KAJ8366363.1"/>
    <property type="molecule type" value="Genomic_DNA"/>
</dbReference>
<dbReference type="Pfam" id="PF07654">
    <property type="entry name" value="C1-set"/>
    <property type="match status" value="1"/>
</dbReference>
<accession>A0AAD7R506</accession>
<name>A0AAD7R506_9TELE</name>
<feature type="domain" description="Ig-like" evidence="7">
    <location>
        <begin position="202"/>
        <end position="285"/>
    </location>
</feature>
<dbReference type="InterPro" id="IPR036179">
    <property type="entry name" value="Ig-like_dom_sf"/>
</dbReference>
<dbReference type="FunFam" id="3.30.500.10:FF:000001">
    <property type="entry name" value="H-2 class I histocompatibility antigen, alpha chain"/>
    <property type="match status" value="1"/>
</dbReference>
<keyword evidence="5" id="KW-1133">Transmembrane helix</keyword>